<dbReference type="Proteomes" id="UP000825935">
    <property type="component" value="Chromosome 37"/>
</dbReference>
<sequence>MPITLYDGFLLPLLRAFIIYIILSKQNRPKAILGFLYVRKHCIRISKPLCSRKETPRGLVSRSACGFGLPLLLTRFHVLPMSSYRYRRIMDRLSVVIPSVIRSTLKRRHEAMTMKINTPQYRPAKSASSSASSSTSSSVARSDGNLSSDKFEEAGSYDPVLQALARQVLVQLD</sequence>
<dbReference type="EMBL" id="CM035442">
    <property type="protein sequence ID" value="KAH7279155.1"/>
    <property type="molecule type" value="Genomic_DNA"/>
</dbReference>
<name>A0A8T2Q675_CERRI</name>
<evidence type="ECO:0000313" key="3">
    <source>
        <dbReference type="Proteomes" id="UP000825935"/>
    </source>
</evidence>
<organism evidence="2 3">
    <name type="scientific">Ceratopteris richardii</name>
    <name type="common">Triangle waterfern</name>
    <dbReference type="NCBI Taxonomy" id="49495"/>
    <lineage>
        <taxon>Eukaryota</taxon>
        <taxon>Viridiplantae</taxon>
        <taxon>Streptophyta</taxon>
        <taxon>Embryophyta</taxon>
        <taxon>Tracheophyta</taxon>
        <taxon>Polypodiopsida</taxon>
        <taxon>Polypodiidae</taxon>
        <taxon>Polypodiales</taxon>
        <taxon>Pteridineae</taxon>
        <taxon>Pteridaceae</taxon>
        <taxon>Parkerioideae</taxon>
        <taxon>Ceratopteris</taxon>
    </lineage>
</organism>
<accession>A0A8T2Q675</accession>
<evidence type="ECO:0000313" key="2">
    <source>
        <dbReference type="EMBL" id="KAH7279155.1"/>
    </source>
</evidence>
<feature type="region of interest" description="Disordered" evidence="1">
    <location>
        <begin position="113"/>
        <end position="151"/>
    </location>
</feature>
<gene>
    <name evidence="2" type="ORF">KP509_37G007800</name>
</gene>
<evidence type="ECO:0000256" key="1">
    <source>
        <dbReference type="SAM" id="MobiDB-lite"/>
    </source>
</evidence>
<dbReference type="AlphaFoldDB" id="A0A8T2Q675"/>
<keyword evidence="3" id="KW-1185">Reference proteome</keyword>
<comment type="caution">
    <text evidence="2">The sequence shown here is derived from an EMBL/GenBank/DDBJ whole genome shotgun (WGS) entry which is preliminary data.</text>
</comment>
<feature type="compositionally biased region" description="Low complexity" evidence="1">
    <location>
        <begin position="124"/>
        <end position="142"/>
    </location>
</feature>
<protein>
    <submittedName>
        <fullName evidence="2">Uncharacterized protein</fullName>
    </submittedName>
</protein>
<proteinExistence type="predicted"/>
<reference evidence="2" key="1">
    <citation type="submission" date="2021-08" db="EMBL/GenBank/DDBJ databases">
        <title>WGS assembly of Ceratopteris richardii.</title>
        <authorList>
            <person name="Marchant D.B."/>
            <person name="Chen G."/>
            <person name="Jenkins J."/>
            <person name="Shu S."/>
            <person name="Leebens-Mack J."/>
            <person name="Grimwood J."/>
            <person name="Schmutz J."/>
            <person name="Soltis P."/>
            <person name="Soltis D."/>
            <person name="Chen Z.-H."/>
        </authorList>
    </citation>
    <scope>NUCLEOTIDE SEQUENCE</scope>
    <source>
        <strain evidence="2">Whitten #5841</strain>
        <tissue evidence="2">Leaf</tissue>
    </source>
</reference>